<proteinExistence type="inferred from homology"/>
<evidence type="ECO:0000313" key="7">
    <source>
        <dbReference type="Proteomes" id="UP000887116"/>
    </source>
</evidence>
<protein>
    <submittedName>
        <fullName evidence="6">Nucleosome assembly protein 1-like 1-A</fullName>
    </submittedName>
</protein>
<dbReference type="GO" id="GO:0005634">
    <property type="term" value="C:nucleus"/>
    <property type="evidence" value="ECO:0007669"/>
    <property type="project" value="UniProtKB-SubCell"/>
</dbReference>
<reference evidence="6" key="1">
    <citation type="submission" date="2020-07" db="EMBL/GenBank/DDBJ databases">
        <title>Multicomponent nature underlies the extraordinary mechanical properties of spider dragline silk.</title>
        <authorList>
            <person name="Kono N."/>
            <person name="Nakamura H."/>
            <person name="Mori M."/>
            <person name="Yoshida Y."/>
            <person name="Ohtoshi R."/>
            <person name="Malay A.D."/>
            <person name="Moran D.A.P."/>
            <person name="Tomita M."/>
            <person name="Numata K."/>
            <person name="Arakawa K."/>
        </authorList>
    </citation>
    <scope>NUCLEOTIDE SEQUENCE</scope>
</reference>
<dbReference type="InterPro" id="IPR002164">
    <property type="entry name" value="NAP_family"/>
</dbReference>
<keyword evidence="7" id="KW-1185">Reference proteome</keyword>
<sequence length="395" mass="45203">MGDLKDAGQTNETPETMEAVDIENAQNLEQSIEQRTFAANAEMAALLANPLYSLPKSIRRNIRALKKIQLQHVHTEVEFFKELHELEIKYEKKFNPLYDQRATIISGAYVPTEDECDFQADSEKDLELTDALEKVKVEEESGDKAEEPEIKGIPEFWLTAFKNAPSLADMIEEYDEPILKHLVDVKAETFADPMSFKLEFHFEPNEFFTNSVLTKFYELRCSPEESDIFAFEGPEIVKSKGCTIDWKKGKNITIKTIKKKQKHKARGAVRTVTKTISNDSFFNFFSPPTVPENEEEMDEETQGILNTDFEIGNLIKDRIVPHAVLFFTGENLVDEDFDDEDEEDEDDDEYDEEEDEEDDDEADNNQCLNRKKSKGQSGNSQQAPPEYINAGFSAL</sequence>
<dbReference type="Proteomes" id="UP000887116">
    <property type="component" value="Unassembled WGS sequence"/>
</dbReference>
<dbReference type="FunFam" id="1.20.5.1500:FF:000001">
    <property type="entry name" value="Nucleosome assembly protein 1-like 1"/>
    <property type="match status" value="1"/>
</dbReference>
<comment type="similarity">
    <text evidence="2 4">Belongs to the nucleosome assembly protein (NAP) family.</text>
</comment>
<dbReference type="EMBL" id="BMAO01004773">
    <property type="protein sequence ID" value="GFQ96839.1"/>
    <property type="molecule type" value="Genomic_DNA"/>
</dbReference>
<dbReference type="OrthoDB" id="27325at2759"/>
<evidence type="ECO:0000256" key="5">
    <source>
        <dbReference type="SAM" id="MobiDB-lite"/>
    </source>
</evidence>
<organism evidence="6 7">
    <name type="scientific">Trichonephila clavata</name>
    <name type="common">Joro spider</name>
    <name type="synonym">Nephila clavata</name>
    <dbReference type="NCBI Taxonomy" id="2740835"/>
    <lineage>
        <taxon>Eukaryota</taxon>
        <taxon>Metazoa</taxon>
        <taxon>Ecdysozoa</taxon>
        <taxon>Arthropoda</taxon>
        <taxon>Chelicerata</taxon>
        <taxon>Arachnida</taxon>
        <taxon>Araneae</taxon>
        <taxon>Araneomorphae</taxon>
        <taxon>Entelegynae</taxon>
        <taxon>Araneoidea</taxon>
        <taxon>Nephilidae</taxon>
        <taxon>Trichonephila</taxon>
    </lineage>
</organism>
<dbReference type="GO" id="GO:0006334">
    <property type="term" value="P:nucleosome assembly"/>
    <property type="evidence" value="ECO:0007669"/>
    <property type="project" value="InterPro"/>
</dbReference>
<comment type="caution">
    <text evidence="6">The sequence shown here is derived from an EMBL/GenBank/DDBJ whole genome shotgun (WGS) entry which is preliminary data.</text>
</comment>
<dbReference type="InterPro" id="IPR037231">
    <property type="entry name" value="NAP-like_sf"/>
</dbReference>
<dbReference type="Gene3D" id="1.20.5.1500">
    <property type="match status" value="1"/>
</dbReference>
<dbReference type="FunFam" id="3.30.1120.90:FF:000001">
    <property type="entry name" value="Nucleosome assembly protein 1-like 1"/>
    <property type="match status" value="1"/>
</dbReference>
<dbReference type="AlphaFoldDB" id="A0A8X6G8Q2"/>
<keyword evidence="3" id="KW-0539">Nucleus</keyword>
<gene>
    <name evidence="6" type="primary">nap1l1-a</name>
    <name evidence="6" type="ORF">TNCT_223171</name>
</gene>
<evidence type="ECO:0000256" key="1">
    <source>
        <dbReference type="ARBA" id="ARBA00004123"/>
    </source>
</evidence>
<dbReference type="Pfam" id="PF00956">
    <property type="entry name" value="NAP"/>
    <property type="match status" value="1"/>
</dbReference>
<name>A0A8X6G8Q2_TRICU</name>
<evidence type="ECO:0000313" key="6">
    <source>
        <dbReference type="EMBL" id="GFQ96839.1"/>
    </source>
</evidence>
<evidence type="ECO:0000256" key="4">
    <source>
        <dbReference type="RuleBase" id="RU003876"/>
    </source>
</evidence>
<evidence type="ECO:0000256" key="2">
    <source>
        <dbReference type="ARBA" id="ARBA00009947"/>
    </source>
</evidence>
<comment type="subcellular location">
    <subcellularLocation>
        <location evidence="1">Nucleus</location>
    </subcellularLocation>
</comment>
<dbReference type="SUPFAM" id="SSF143113">
    <property type="entry name" value="NAP-like"/>
    <property type="match status" value="1"/>
</dbReference>
<feature type="region of interest" description="Disordered" evidence="5">
    <location>
        <begin position="331"/>
        <end position="395"/>
    </location>
</feature>
<accession>A0A8X6G8Q2</accession>
<feature type="compositionally biased region" description="Acidic residues" evidence="5">
    <location>
        <begin position="332"/>
        <end position="363"/>
    </location>
</feature>
<dbReference type="PANTHER" id="PTHR11875">
    <property type="entry name" value="TESTIS-SPECIFIC Y-ENCODED PROTEIN"/>
    <property type="match status" value="1"/>
</dbReference>
<dbReference type="Gene3D" id="3.30.1120.90">
    <property type="entry name" value="Nucleosome assembly protein"/>
    <property type="match status" value="1"/>
</dbReference>
<evidence type="ECO:0000256" key="3">
    <source>
        <dbReference type="ARBA" id="ARBA00023242"/>
    </source>
</evidence>